<reference evidence="1" key="1">
    <citation type="journal article" date="2014" name="Int. J. Syst. Evol. Microbiol.">
        <title>Complete genome sequence of Corynebacterium casei LMG S-19264T (=DSM 44701T), isolated from a smear-ripened cheese.</title>
        <authorList>
            <consortium name="US DOE Joint Genome Institute (JGI-PGF)"/>
            <person name="Walter F."/>
            <person name="Albersmeier A."/>
            <person name="Kalinowski J."/>
            <person name="Ruckert C."/>
        </authorList>
    </citation>
    <scope>NUCLEOTIDE SEQUENCE</scope>
    <source>
        <strain evidence="1">JCM 31311</strain>
    </source>
</reference>
<evidence type="ECO:0000313" key="2">
    <source>
        <dbReference type="Proteomes" id="UP000603865"/>
    </source>
</evidence>
<dbReference type="RefSeq" id="WP_189092111.1">
    <property type="nucleotide sequence ID" value="NZ_BMQL01000029.1"/>
</dbReference>
<sequence length="81" mass="9528">MSDSPELNLARTLLNGRSHRDVSDDEILSESRRLFEEWMNGEVRMERPKVYDHYAMVIAALLRRVNELETRLAALETERQP</sequence>
<comment type="caution">
    <text evidence="1">The sequence shown here is derived from an EMBL/GenBank/DDBJ whole genome shotgun (WGS) entry which is preliminary data.</text>
</comment>
<gene>
    <name evidence="1" type="ORF">GCM10008957_38290</name>
</gene>
<accession>A0A918CHI7</accession>
<organism evidence="1 2">
    <name type="scientific">Deinococcus ruber</name>
    <dbReference type="NCBI Taxonomy" id="1848197"/>
    <lineage>
        <taxon>Bacteria</taxon>
        <taxon>Thermotogati</taxon>
        <taxon>Deinococcota</taxon>
        <taxon>Deinococci</taxon>
        <taxon>Deinococcales</taxon>
        <taxon>Deinococcaceae</taxon>
        <taxon>Deinococcus</taxon>
    </lineage>
</organism>
<protein>
    <submittedName>
        <fullName evidence="1">Uncharacterized protein</fullName>
    </submittedName>
</protein>
<dbReference type="EMBL" id="BMQL01000029">
    <property type="protein sequence ID" value="GGR22602.1"/>
    <property type="molecule type" value="Genomic_DNA"/>
</dbReference>
<dbReference type="Proteomes" id="UP000603865">
    <property type="component" value="Unassembled WGS sequence"/>
</dbReference>
<name>A0A918CHI7_9DEIO</name>
<proteinExistence type="predicted"/>
<keyword evidence="2" id="KW-1185">Reference proteome</keyword>
<dbReference type="AlphaFoldDB" id="A0A918CHI7"/>
<evidence type="ECO:0000313" key="1">
    <source>
        <dbReference type="EMBL" id="GGR22602.1"/>
    </source>
</evidence>
<reference evidence="1" key="2">
    <citation type="submission" date="2020-09" db="EMBL/GenBank/DDBJ databases">
        <authorList>
            <person name="Sun Q."/>
            <person name="Ohkuma M."/>
        </authorList>
    </citation>
    <scope>NUCLEOTIDE SEQUENCE</scope>
    <source>
        <strain evidence="1">JCM 31311</strain>
    </source>
</reference>